<protein>
    <submittedName>
        <fullName evidence="1">Uncharacterized protein</fullName>
    </submittedName>
</protein>
<organism evidence="1 2">
    <name type="scientific">Candidatus Vogelbacteria bacterium CG10_big_fil_rev_8_21_14_0_10_45_14</name>
    <dbReference type="NCBI Taxonomy" id="1975042"/>
    <lineage>
        <taxon>Bacteria</taxon>
        <taxon>Candidatus Vogeliibacteriota</taxon>
    </lineage>
</organism>
<dbReference type="AlphaFoldDB" id="A0A2H0RJ58"/>
<accession>A0A2H0RJ58</accession>
<evidence type="ECO:0000313" key="1">
    <source>
        <dbReference type="EMBL" id="PIR46579.1"/>
    </source>
</evidence>
<gene>
    <name evidence="1" type="ORF">COV07_03550</name>
</gene>
<reference evidence="1 2" key="1">
    <citation type="submission" date="2017-09" db="EMBL/GenBank/DDBJ databases">
        <title>Depth-based differentiation of microbial function through sediment-hosted aquifers and enrichment of novel symbionts in the deep terrestrial subsurface.</title>
        <authorList>
            <person name="Probst A.J."/>
            <person name="Ladd B."/>
            <person name="Jarett J.K."/>
            <person name="Geller-Mcgrath D.E."/>
            <person name="Sieber C.M."/>
            <person name="Emerson J.B."/>
            <person name="Anantharaman K."/>
            <person name="Thomas B.C."/>
            <person name="Malmstrom R."/>
            <person name="Stieglmeier M."/>
            <person name="Klingl A."/>
            <person name="Woyke T."/>
            <person name="Ryan C.M."/>
            <person name="Banfield J.F."/>
        </authorList>
    </citation>
    <scope>NUCLEOTIDE SEQUENCE [LARGE SCALE GENOMIC DNA]</scope>
    <source>
        <strain evidence="1">CG10_big_fil_rev_8_21_14_0_10_45_14</strain>
    </source>
</reference>
<proteinExistence type="predicted"/>
<dbReference type="Proteomes" id="UP000230833">
    <property type="component" value="Unassembled WGS sequence"/>
</dbReference>
<sequence>MNNPLKTIWDRKWSREAFANALTIFRVSGIKVISEKREYPSISEHLVAARRAGKSLKKRREIYDKLIERREVCMTPLPGFTIWHYQNAGESRTIYMAETQSQGFIASALHAATCGCDGCWSRIQGDANLLRSGKEVKCWV</sequence>
<evidence type="ECO:0000313" key="2">
    <source>
        <dbReference type="Proteomes" id="UP000230833"/>
    </source>
</evidence>
<comment type="caution">
    <text evidence="1">The sequence shown here is derived from an EMBL/GenBank/DDBJ whole genome shotgun (WGS) entry which is preliminary data.</text>
</comment>
<name>A0A2H0RJ58_9BACT</name>
<dbReference type="EMBL" id="PCYL01000037">
    <property type="protein sequence ID" value="PIR46579.1"/>
    <property type="molecule type" value="Genomic_DNA"/>
</dbReference>